<dbReference type="PANTHER" id="PTHR21198">
    <property type="entry name" value="GLUTAMATE RACEMASE"/>
    <property type="match status" value="1"/>
</dbReference>
<feature type="active site" description="Proton donor/acceptor" evidence="7">
    <location>
        <position position="74"/>
    </location>
</feature>
<dbReference type="SUPFAM" id="SSF53681">
    <property type="entry name" value="Aspartate/glutamate racemase"/>
    <property type="match status" value="2"/>
</dbReference>
<keyword evidence="3 7" id="KW-0133">Cell shape</keyword>
<dbReference type="GO" id="GO:0071555">
    <property type="term" value="P:cell wall organization"/>
    <property type="evidence" value="ECO:0007669"/>
    <property type="project" value="UniProtKB-KW"/>
</dbReference>
<dbReference type="HAMAP" id="MF_00258">
    <property type="entry name" value="Glu_racemase"/>
    <property type="match status" value="1"/>
</dbReference>
<feature type="binding site" evidence="7">
    <location>
        <begin position="10"/>
        <end position="11"/>
    </location>
    <ligand>
        <name>substrate</name>
    </ligand>
</feature>
<dbReference type="AlphaFoldDB" id="A0A7Y0RDE4"/>
<comment type="pathway">
    <text evidence="7">Cell wall biogenesis; peptidoglycan biosynthesis.</text>
</comment>
<dbReference type="InterPro" id="IPR015942">
    <property type="entry name" value="Asp/Glu/hydantoin_racemase"/>
</dbReference>
<evidence type="ECO:0000256" key="7">
    <source>
        <dbReference type="HAMAP-Rule" id="MF_00258"/>
    </source>
</evidence>
<dbReference type="GO" id="GO:0008360">
    <property type="term" value="P:regulation of cell shape"/>
    <property type="evidence" value="ECO:0007669"/>
    <property type="project" value="UniProtKB-KW"/>
</dbReference>
<name>A0A7Y0RDE4_9GAMM</name>
<dbReference type="PANTHER" id="PTHR21198:SF2">
    <property type="entry name" value="GLUTAMATE RACEMASE"/>
    <property type="match status" value="1"/>
</dbReference>
<keyword evidence="5 7" id="KW-0413">Isomerase</keyword>
<dbReference type="InterPro" id="IPR018187">
    <property type="entry name" value="Asp/Glu_racemase_AS_1"/>
</dbReference>
<dbReference type="Gene3D" id="3.40.50.1860">
    <property type="match status" value="2"/>
</dbReference>
<evidence type="ECO:0000256" key="4">
    <source>
        <dbReference type="ARBA" id="ARBA00022984"/>
    </source>
</evidence>
<comment type="caution">
    <text evidence="8">The sequence shown here is derived from an EMBL/GenBank/DDBJ whole genome shotgun (WGS) entry which is preliminary data.</text>
</comment>
<feature type="active site" description="Proton donor/acceptor" evidence="7">
    <location>
        <position position="184"/>
    </location>
</feature>
<comment type="catalytic activity">
    <reaction evidence="1 7">
        <text>L-glutamate = D-glutamate</text>
        <dbReference type="Rhea" id="RHEA:12813"/>
        <dbReference type="ChEBI" id="CHEBI:29985"/>
        <dbReference type="ChEBI" id="CHEBI:29986"/>
        <dbReference type="EC" id="5.1.1.3"/>
    </reaction>
</comment>
<proteinExistence type="inferred from homology"/>
<dbReference type="Pfam" id="PF01177">
    <property type="entry name" value="Asp_Glu_race"/>
    <property type="match status" value="1"/>
</dbReference>
<evidence type="ECO:0000256" key="3">
    <source>
        <dbReference type="ARBA" id="ARBA00022960"/>
    </source>
</evidence>
<comment type="similarity">
    <text evidence="7">Belongs to the aspartate/glutamate racemases family.</text>
</comment>
<evidence type="ECO:0000313" key="8">
    <source>
        <dbReference type="EMBL" id="NMT64184.1"/>
    </source>
</evidence>
<dbReference type="GO" id="GO:0008881">
    <property type="term" value="F:glutamate racemase activity"/>
    <property type="evidence" value="ECO:0007669"/>
    <property type="project" value="UniProtKB-UniRule"/>
</dbReference>
<dbReference type="NCBIfam" id="TIGR00067">
    <property type="entry name" value="glut_race"/>
    <property type="match status" value="1"/>
</dbReference>
<accession>A0A7Y0RDE4</accession>
<protein>
    <recommendedName>
        <fullName evidence="2 7">Glutamate racemase</fullName>
        <ecNumber evidence="2 7">5.1.1.3</ecNumber>
    </recommendedName>
</protein>
<feature type="binding site" evidence="7">
    <location>
        <begin position="42"/>
        <end position="43"/>
    </location>
    <ligand>
        <name>substrate</name>
    </ligand>
</feature>
<gene>
    <name evidence="7" type="primary">murI</name>
    <name evidence="8" type="ORF">HIU99_11305</name>
</gene>
<dbReference type="OrthoDB" id="9801055at2"/>
<dbReference type="InterPro" id="IPR004391">
    <property type="entry name" value="Glu_race"/>
</dbReference>
<dbReference type="InterPro" id="IPR001920">
    <property type="entry name" value="Asp/Glu_race"/>
</dbReference>
<dbReference type="PROSITE" id="PS00923">
    <property type="entry name" value="ASP_GLU_RACEMASE_1"/>
    <property type="match status" value="1"/>
</dbReference>
<evidence type="ECO:0000256" key="6">
    <source>
        <dbReference type="ARBA" id="ARBA00023316"/>
    </source>
</evidence>
<sequence>MTTPRVLVFDSGVGGLSIAACIHQQLPAVKLVYLADNAAFPYGNKAESVVVERSQALIAAALGEFPCDVIVVACNTASTVVLPYLRAMTSIPVIGVVPAVKPAVVLSVNRRIGVLATPATVRRPYLVDLISEFADGCKVERLGHPDLVYWIERLVTGIPIPGESLSGALQPFRDAGVDTVVLGCTHYPLITELLRAQLPGVKYWVDSGDAIARRTAWLLEQQGSPADSLKRPIDHRPVEVALFTGAAPRGLGAFLSRLGLGDAKIRGGWPAAVESIAAAGAV</sequence>
<dbReference type="PROSITE" id="PS00924">
    <property type="entry name" value="ASP_GLU_RACEMASE_2"/>
    <property type="match status" value="1"/>
</dbReference>
<feature type="binding site" evidence="7">
    <location>
        <begin position="185"/>
        <end position="186"/>
    </location>
    <ligand>
        <name>substrate</name>
    </ligand>
</feature>
<evidence type="ECO:0000256" key="1">
    <source>
        <dbReference type="ARBA" id="ARBA00001602"/>
    </source>
</evidence>
<dbReference type="PROSITE" id="PS51257">
    <property type="entry name" value="PROKAR_LIPOPROTEIN"/>
    <property type="match status" value="1"/>
</dbReference>
<dbReference type="EC" id="5.1.1.3" evidence="2 7"/>
<organism evidence="8 9">
    <name type="scientific">Marinobacter orientalis</name>
    <dbReference type="NCBI Taxonomy" id="1928859"/>
    <lineage>
        <taxon>Bacteria</taxon>
        <taxon>Pseudomonadati</taxon>
        <taxon>Pseudomonadota</taxon>
        <taxon>Gammaproteobacteria</taxon>
        <taxon>Pseudomonadales</taxon>
        <taxon>Marinobacteraceae</taxon>
        <taxon>Marinobacter</taxon>
    </lineage>
</organism>
<dbReference type="Proteomes" id="UP000567186">
    <property type="component" value="Unassembled WGS sequence"/>
</dbReference>
<dbReference type="GO" id="GO:0009252">
    <property type="term" value="P:peptidoglycan biosynthetic process"/>
    <property type="evidence" value="ECO:0007669"/>
    <property type="project" value="UniProtKB-UniRule"/>
</dbReference>
<keyword evidence="4 7" id="KW-0573">Peptidoglycan synthesis</keyword>
<reference evidence="8 9" key="1">
    <citation type="submission" date="2020-04" db="EMBL/GenBank/DDBJ databases">
        <title>Marinobacter oceani sp. nov., isolated from marine solar saltern.</title>
        <authorList>
            <person name="Chen X.-Y."/>
        </authorList>
    </citation>
    <scope>NUCLEOTIDE SEQUENCE [LARGE SCALE GENOMIC DNA]</scope>
    <source>
        <strain evidence="8 9">W62</strain>
    </source>
</reference>
<dbReference type="InterPro" id="IPR033134">
    <property type="entry name" value="Asp/Glu_racemase_AS_2"/>
</dbReference>
<comment type="function">
    <text evidence="7">Provides the (R)-glutamate required for cell wall biosynthesis.</text>
</comment>
<keyword evidence="9" id="KW-1185">Reference proteome</keyword>
<evidence type="ECO:0000256" key="5">
    <source>
        <dbReference type="ARBA" id="ARBA00023235"/>
    </source>
</evidence>
<dbReference type="EMBL" id="JABCKY010000003">
    <property type="protein sequence ID" value="NMT64184.1"/>
    <property type="molecule type" value="Genomic_DNA"/>
</dbReference>
<evidence type="ECO:0000256" key="2">
    <source>
        <dbReference type="ARBA" id="ARBA00013090"/>
    </source>
</evidence>
<evidence type="ECO:0000313" key="9">
    <source>
        <dbReference type="Proteomes" id="UP000567186"/>
    </source>
</evidence>
<feature type="binding site" evidence="7">
    <location>
        <begin position="75"/>
        <end position="76"/>
    </location>
    <ligand>
        <name>substrate</name>
    </ligand>
</feature>
<dbReference type="UniPathway" id="UPA00219"/>
<keyword evidence="6 7" id="KW-0961">Cell wall biogenesis/degradation</keyword>
<dbReference type="RefSeq" id="WP_135955352.1">
    <property type="nucleotide sequence ID" value="NZ_JABCKY010000003.1"/>
</dbReference>